<evidence type="ECO:0000313" key="1">
    <source>
        <dbReference type="EMBL" id="CAI9977944.1"/>
    </source>
</evidence>
<keyword evidence="3" id="KW-1185">Reference proteome</keyword>
<reference evidence="2 3" key="2">
    <citation type="submission" date="2024-07" db="EMBL/GenBank/DDBJ databases">
        <authorList>
            <person name="Akdeniz Z."/>
        </authorList>
    </citation>
    <scope>NUCLEOTIDE SEQUENCE [LARGE SCALE GENOMIC DNA]</scope>
</reference>
<accession>A0AA86RU46</accession>
<name>A0AA86RU46_9EUKA</name>
<dbReference type="AlphaFoldDB" id="A0AA86RU46"/>
<organism evidence="1">
    <name type="scientific">Hexamita inflata</name>
    <dbReference type="NCBI Taxonomy" id="28002"/>
    <lineage>
        <taxon>Eukaryota</taxon>
        <taxon>Metamonada</taxon>
        <taxon>Diplomonadida</taxon>
        <taxon>Hexamitidae</taxon>
        <taxon>Hexamitinae</taxon>
        <taxon>Hexamita</taxon>
    </lineage>
</organism>
<dbReference type="EMBL" id="CAXDID020000397">
    <property type="protein sequence ID" value="CAL6087005.1"/>
    <property type="molecule type" value="Genomic_DNA"/>
</dbReference>
<dbReference type="Proteomes" id="UP001642409">
    <property type="component" value="Unassembled WGS sequence"/>
</dbReference>
<proteinExistence type="predicted"/>
<evidence type="ECO:0000313" key="3">
    <source>
        <dbReference type="Proteomes" id="UP001642409"/>
    </source>
</evidence>
<evidence type="ECO:0000313" key="2">
    <source>
        <dbReference type="EMBL" id="CAL6087005.1"/>
    </source>
</evidence>
<dbReference type="EMBL" id="CATOUU010001181">
    <property type="protein sequence ID" value="CAI9977944.1"/>
    <property type="molecule type" value="Genomic_DNA"/>
</dbReference>
<sequence>MSNIVPYIYYSFILLCSPQSQKQLNFTQFQSSVLTNPIKRRSRINPGNQVVISSACKCPSYSTLSGVNCVCPEGNLVDNLCVCNVAGAELTPASKTKCICTTPGSTMYNNIQCKCSVTYTGPTGTSRDQNYWCPDLKMCCTKLKNSTPEQLFICSDGSYQKACTGINTIVTRE</sequence>
<protein>
    <submittedName>
        <fullName evidence="2">Hypothetical_protein</fullName>
    </submittedName>
</protein>
<reference evidence="1" key="1">
    <citation type="submission" date="2023-06" db="EMBL/GenBank/DDBJ databases">
        <authorList>
            <person name="Kurt Z."/>
        </authorList>
    </citation>
    <scope>NUCLEOTIDE SEQUENCE</scope>
</reference>
<comment type="caution">
    <text evidence="1">The sequence shown here is derived from an EMBL/GenBank/DDBJ whole genome shotgun (WGS) entry which is preliminary data.</text>
</comment>
<gene>
    <name evidence="2" type="ORF">HINF_LOCUS63439</name>
    <name evidence="1" type="ORF">HINF_LOCUS65589</name>
</gene>